<gene>
    <name evidence="8" type="ORF">DVH24_014317</name>
</gene>
<dbReference type="SUPFAM" id="SSF52058">
    <property type="entry name" value="L domain-like"/>
    <property type="match status" value="1"/>
</dbReference>
<evidence type="ECO:0000256" key="1">
    <source>
        <dbReference type="ARBA" id="ARBA00004479"/>
    </source>
</evidence>
<reference evidence="8 9" key="1">
    <citation type="submission" date="2018-10" db="EMBL/GenBank/DDBJ databases">
        <title>A high-quality apple genome assembly.</title>
        <authorList>
            <person name="Hu J."/>
        </authorList>
    </citation>
    <scope>NUCLEOTIDE SEQUENCE [LARGE SCALE GENOMIC DNA]</scope>
    <source>
        <strain evidence="9">cv. HFTH1</strain>
        <tissue evidence="8">Young leaf</tissue>
    </source>
</reference>
<evidence type="ECO:0000256" key="4">
    <source>
        <dbReference type="ARBA" id="ARBA00022989"/>
    </source>
</evidence>
<evidence type="ECO:0000256" key="2">
    <source>
        <dbReference type="ARBA" id="ARBA00022692"/>
    </source>
</evidence>
<comment type="subcellular location">
    <subcellularLocation>
        <location evidence="1">Membrane</location>
        <topology evidence="1">Single-pass type I membrane protein</topology>
    </subcellularLocation>
</comment>
<keyword evidence="2" id="KW-0812">Transmembrane</keyword>
<accession>A0A498JK86</accession>
<keyword evidence="9" id="KW-1185">Reference proteome</keyword>
<dbReference type="AlphaFoldDB" id="A0A498JK86"/>
<keyword evidence="5" id="KW-0472">Membrane</keyword>
<dbReference type="PANTHER" id="PTHR48063">
    <property type="entry name" value="LRR RECEPTOR-LIKE KINASE"/>
    <property type="match status" value="1"/>
</dbReference>
<organism evidence="8 9">
    <name type="scientific">Malus domestica</name>
    <name type="common">Apple</name>
    <name type="synonym">Pyrus malus</name>
    <dbReference type="NCBI Taxonomy" id="3750"/>
    <lineage>
        <taxon>Eukaryota</taxon>
        <taxon>Viridiplantae</taxon>
        <taxon>Streptophyta</taxon>
        <taxon>Embryophyta</taxon>
        <taxon>Tracheophyta</taxon>
        <taxon>Spermatophyta</taxon>
        <taxon>Magnoliopsida</taxon>
        <taxon>eudicotyledons</taxon>
        <taxon>Gunneridae</taxon>
        <taxon>Pentapetalae</taxon>
        <taxon>rosids</taxon>
        <taxon>fabids</taxon>
        <taxon>Rosales</taxon>
        <taxon>Rosaceae</taxon>
        <taxon>Amygdaloideae</taxon>
        <taxon>Maleae</taxon>
        <taxon>Malus</taxon>
    </lineage>
</organism>
<sequence>MKQAVCGRVAFILEEWHKLKLIVKKVWCISIPNWLGDSFQNLVILMLSSNHFNGSLPPQLCHLVYIQILDVSVTISGGIPNCLKVYYSGLERKFKSYRRTFLYEKY</sequence>
<keyword evidence="7" id="KW-0325">Glycoprotein</keyword>
<evidence type="ECO:0000256" key="3">
    <source>
        <dbReference type="ARBA" id="ARBA00022729"/>
    </source>
</evidence>
<dbReference type="InterPro" id="IPR046956">
    <property type="entry name" value="RLP23-like"/>
</dbReference>
<keyword evidence="6" id="KW-0675">Receptor</keyword>
<proteinExistence type="predicted"/>
<dbReference type="InterPro" id="IPR032675">
    <property type="entry name" value="LRR_dom_sf"/>
</dbReference>
<comment type="caution">
    <text evidence="8">The sequence shown here is derived from an EMBL/GenBank/DDBJ whole genome shotgun (WGS) entry which is preliminary data.</text>
</comment>
<evidence type="ECO:0000256" key="5">
    <source>
        <dbReference type="ARBA" id="ARBA00023136"/>
    </source>
</evidence>
<keyword evidence="4" id="KW-1133">Transmembrane helix</keyword>
<keyword evidence="3" id="KW-0732">Signal</keyword>
<dbReference type="PANTHER" id="PTHR48063:SF101">
    <property type="entry name" value="LRR RECEPTOR-LIKE SERINE_THREONINE-PROTEIN KINASE FLS2"/>
    <property type="match status" value="1"/>
</dbReference>
<evidence type="ECO:0000313" key="8">
    <source>
        <dbReference type="EMBL" id="RXH93741.1"/>
    </source>
</evidence>
<evidence type="ECO:0000256" key="6">
    <source>
        <dbReference type="ARBA" id="ARBA00023170"/>
    </source>
</evidence>
<protein>
    <submittedName>
        <fullName evidence="8">Uncharacterized protein</fullName>
    </submittedName>
</protein>
<dbReference type="Proteomes" id="UP000290289">
    <property type="component" value="Chromosome 7"/>
</dbReference>
<dbReference type="EMBL" id="RDQH01000333">
    <property type="protein sequence ID" value="RXH93741.1"/>
    <property type="molecule type" value="Genomic_DNA"/>
</dbReference>
<evidence type="ECO:0000313" key="9">
    <source>
        <dbReference type="Proteomes" id="UP000290289"/>
    </source>
</evidence>
<evidence type="ECO:0000256" key="7">
    <source>
        <dbReference type="ARBA" id="ARBA00023180"/>
    </source>
</evidence>
<name>A0A498JK86_MALDO</name>
<dbReference type="GO" id="GO:0016020">
    <property type="term" value="C:membrane"/>
    <property type="evidence" value="ECO:0007669"/>
    <property type="project" value="UniProtKB-SubCell"/>
</dbReference>
<dbReference type="Gene3D" id="3.80.10.10">
    <property type="entry name" value="Ribonuclease Inhibitor"/>
    <property type="match status" value="1"/>
</dbReference>